<dbReference type="CDD" id="cd01992">
    <property type="entry name" value="TilS_N"/>
    <property type="match status" value="1"/>
</dbReference>
<feature type="domain" description="tRNA(Ile)-lysidine/2-thiocytidine synthase N-terminal" evidence="8">
    <location>
        <begin position="27"/>
        <end position="202"/>
    </location>
</feature>
<protein>
    <recommendedName>
        <fullName evidence="7">tRNA(Ile)-lysidine synthase</fullName>
        <ecNumber evidence="7">6.3.4.19</ecNumber>
    </recommendedName>
    <alternativeName>
        <fullName evidence="7">tRNA(Ile)-2-lysyl-cytidine synthase</fullName>
    </alternativeName>
    <alternativeName>
        <fullName evidence="7">tRNA(Ile)-lysidine synthetase</fullName>
    </alternativeName>
</protein>
<dbReference type="Gene3D" id="3.40.50.620">
    <property type="entry name" value="HUPs"/>
    <property type="match status" value="1"/>
</dbReference>
<evidence type="ECO:0000256" key="4">
    <source>
        <dbReference type="ARBA" id="ARBA00022741"/>
    </source>
</evidence>
<keyword evidence="3 7" id="KW-0819">tRNA processing</keyword>
<keyword evidence="5 7" id="KW-0067">ATP-binding</keyword>
<dbReference type="EMBL" id="JBHSRJ010000002">
    <property type="protein sequence ID" value="MFC6042157.1"/>
    <property type="molecule type" value="Genomic_DNA"/>
</dbReference>
<dbReference type="GO" id="GO:0032267">
    <property type="term" value="F:tRNA(Ile)-lysidine synthase activity"/>
    <property type="evidence" value="ECO:0007669"/>
    <property type="project" value="UniProtKB-EC"/>
</dbReference>
<gene>
    <name evidence="7 10" type="primary">tilS</name>
    <name evidence="10" type="ORF">ACFPYL_03690</name>
</gene>
<name>A0ABW1LGD7_9ACTN</name>
<evidence type="ECO:0000256" key="5">
    <source>
        <dbReference type="ARBA" id="ARBA00022840"/>
    </source>
</evidence>
<dbReference type="Pfam" id="PF09179">
    <property type="entry name" value="TilS"/>
    <property type="match status" value="1"/>
</dbReference>
<evidence type="ECO:0000256" key="3">
    <source>
        <dbReference type="ARBA" id="ARBA00022694"/>
    </source>
</evidence>
<evidence type="ECO:0000313" key="10">
    <source>
        <dbReference type="EMBL" id="MFC6042157.1"/>
    </source>
</evidence>
<dbReference type="Gene3D" id="1.20.59.20">
    <property type="match status" value="1"/>
</dbReference>
<dbReference type="HAMAP" id="MF_01161">
    <property type="entry name" value="tRNA_Ile_lys_synt"/>
    <property type="match status" value="1"/>
</dbReference>
<dbReference type="SUPFAM" id="SSF82829">
    <property type="entry name" value="MesJ substrate recognition domain-like"/>
    <property type="match status" value="1"/>
</dbReference>
<dbReference type="SUPFAM" id="SSF52402">
    <property type="entry name" value="Adenine nucleotide alpha hydrolases-like"/>
    <property type="match status" value="1"/>
</dbReference>
<accession>A0ABW1LGD7</accession>
<dbReference type="Pfam" id="PF01171">
    <property type="entry name" value="ATP_bind_3"/>
    <property type="match status" value="1"/>
</dbReference>
<keyword evidence="11" id="KW-1185">Reference proteome</keyword>
<comment type="catalytic activity">
    <reaction evidence="6 7">
        <text>cytidine(34) in tRNA(Ile2) + L-lysine + ATP = lysidine(34) in tRNA(Ile2) + AMP + diphosphate + H(+)</text>
        <dbReference type="Rhea" id="RHEA:43744"/>
        <dbReference type="Rhea" id="RHEA-COMP:10625"/>
        <dbReference type="Rhea" id="RHEA-COMP:10670"/>
        <dbReference type="ChEBI" id="CHEBI:15378"/>
        <dbReference type="ChEBI" id="CHEBI:30616"/>
        <dbReference type="ChEBI" id="CHEBI:32551"/>
        <dbReference type="ChEBI" id="CHEBI:33019"/>
        <dbReference type="ChEBI" id="CHEBI:82748"/>
        <dbReference type="ChEBI" id="CHEBI:83665"/>
        <dbReference type="ChEBI" id="CHEBI:456215"/>
        <dbReference type="EC" id="6.3.4.19"/>
    </reaction>
</comment>
<evidence type="ECO:0000313" key="11">
    <source>
        <dbReference type="Proteomes" id="UP001596135"/>
    </source>
</evidence>
<comment type="function">
    <text evidence="7">Ligates lysine onto the cytidine present at position 34 of the AUA codon-specific tRNA(Ile) that contains the anticodon CAU, in an ATP-dependent manner. Cytidine is converted to lysidine, thus changing the amino acid specificity of the tRNA from methionine to isoleucine.</text>
</comment>
<dbReference type="Proteomes" id="UP001596135">
    <property type="component" value="Unassembled WGS sequence"/>
</dbReference>
<dbReference type="InterPro" id="IPR015262">
    <property type="entry name" value="tRNA_Ile_lys_synt_subst-bd"/>
</dbReference>
<dbReference type="EC" id="6.3.4.19" evidence="7"/>
<reference evidence="11" key="1">
    <citation type="journal article" date="2019" name="Int. J. Syst. Evol. Microbiol.">
        <title>The Global Catalogue of Microorganisms (GCM) 10K type strain sequencing project: providing services to taxonomists for standard genome sequencing and annotation.</title>
        <authorList>
            <consortium name="The Broad Institute Genomics Platform"/>
            <consortium name="The Broad Institute Genome Sequencing Center for Infectious Disease"/>
            <person name="Wu L."/>
            <person name="Ma J."/>
        </authorList>
    </citation>
    <scope>NUCLEOTIDE SEQUENCE [LARGE SCALE GENOMIC DNA]</scope>
    <source>
        <strain evidence="11">CCUG 54522</strain>
    </source>
</reference>
<comment type="caution">
    <text evidence="10">The sequence shown here is derived from an EMBL/GenBank/DDBJ whole genome shotgun (WGS) entry which is preliminary data.</text>
</comment>
<dbReference type="PANTHER" id="PTHR43033">
    <property type="entry name" value="TRNA(ILE)-LYSIDINE SYNTHASE-RELATED"/>
    <property type="match status" value="1"/>
</dbReference>
<feature type="binding site" evidence="7">
    <location>
        <begin position="32"/>
        <end position="37"/>
    </location>
    <ligand>
        <name>ATP</name>
        <dbReference type="ChEBI" id="CHEBI:30616"/>
    </ligand>
</feature>
<dbReference type="InterPro" id="IPR012094">
    <property type="entry name" value="tRNA_Ile_lys_synt"/>
</dbReference>
<dbReference type="InterPro" id="IPR012795">
    <property type="entry name" value="tRNA_Ile_lys_synt_N"/>
</dbReference>
<dbReference type="PANTHER" id="PTHR43033:SF1">
    <property type="entry name" value="TRNA(ILE)-LYSIDINE SYNTHASE-RELATED"/>
    <property type="match status" value="1"/>
</dbReference>
<comment type="similarity">
    <text evidence="7">Belongs to the tRNA(Ile)-lysidine synthase family.</text>
</comment>
<keyword evidence="4 7" id="KW-0547">Nucleotide-binding</keyword>
<evidence type="ECO:0000256" key="2">
    <source>
        <dbReference type="ARBA" id="ARBA00022598"/>
    </source>
</evidence>
<organism evidence="10 11">
    <name type="scientific">Nocardioides hankookensis</name>
    <dbReference type="NCBI Taxonomy" id="443157"/>
    <lineage>
        <taxon>Bacteria</taxon>
        <taxon>Bacillati</taxon>
        <taxon>Actinomycetota</taxon>
        <taxon>Actinomycetes</taxon>
        <taxon>Propionibacteriales</taxon>
        <taxon>Nocardioidaceae</taxon>
        <taxon>Nocardioides</taxon>
    </lineage>
</organism>
<feature type="domain" description="tRNA(Ile)-lysidine synthase substrate-binding" evidence="9">
    <location>
        <begin position="252"/>
        <end position="319"/>
    </location>
</feature>
<dbReference type="InterPro" id="IPR011063">
    <property type="entry name" value="TilS/TtcA_N"/>
</dbReference>
<keyword evidence="1 7" id="KW-0963">Cytoplasm</keyword>
<keyword evidence="2 7" id="KW-0436">Ligase</keyword>
<comment type="domain">
    <text evidence="7">The N-terminal region contains the highly conserved SGGXDS motif, predicted to be a P-loop motif involved in ATP binding.</text>
</comment>
<proteinExistence type="inferred from homology"/>
<comment type="subcellular location">
    <subcellularLocation>
        <location evidence="7">Cytoplasm</location>
    </subcellularLocation>
</comment>
<evidence type="ECO:0000256" key="7">
    <source>
        <dbReference type="HAMAP-Rule" id="MF_01161"/>
    </source>
</evidence>
<evidence type="ECO:0000256" key="6">
    <source>
        <dbReference type="ARBA" id="ARBA00048539"/>
    </source>
</evidence>
<sequence length="326" mass="34563">MSLHPAVAAVRHGVRRALADVDPGRTVVVACSGGPDSTALLAATVFEARKGGQHVIGATVDHGLQDGSDARAAAVVAQMAALGADETLSARVHVDGAGLGPEAAARRARYAVLEQVAERFDAAAVLLGHTRDDQAETVLLGLTRGSGGRSLAGMRRSYDRFVRPLLDVDRADTVAACLVEGLETWDDPHNADPAYTRVRVRRTVLPLLEEQLGPGVAATLARTADQLRADMDLLDDLADAAYAELREPDGALPATGLAARPEPVRRRVLRLAALAAGAPGSELFHEHVVAMDSLVTDWHGQRWIDLPGHLRCSRADGRLRIDRVAT</sequence>
<evidence type="ECO:0000256" key="1">
    <source>
        <dbReference type="ARBA" id="ARBA00022490"/>
    </source>
</evidence>
<evidence type="ECO:0000259" key="8">
    <source>
        <dbReference type="Pfam" id="PF01171"/>
    </source>
</evidence>
<evidence type="ECO:0000259" key="9">
    <source>
        <dbReference type="Pfam" id="PF09179"/>
    </source>
</evidence>
<dbReference type="NCBIfam" id="TIGR02432">
    <property type="entry name" value="lysidine_TilS_N"/>
    <property type="match status" value="1"/>
</dbReference>
<dbReference type="InterPro" id="IPR014729">
    <property type="entry name" value="Rossmann-like_a/b/a_fold"/>
</dbReference>
<dbReference type="RefSeq" id="WP_379150452.1">
    <property type="nucleotide sequence ID" value="NZ_JBHSRJ010000002.1"/>
</dbReference>